<gene>
    <name evidence="1" type="ORF">EB18_00304</name>
</gene>
<dbReference type="EMBL" id="LEOY01000002">
    <property type="protein sequence ID" value="RBR31881.1"/>
    <property type="molecule type" value="Genomic_DNA"/>
</dbReference>
<name>A0A366SKS6_9ENTE</name>
<dbReference type="Proteomes" id="UP000252800">
    <property type="component" value="Unassembled WGS sequence"/>
</dbReference>
<evidence type="ECO:0000313" key="2">
    <source>
        <dbReference type="Proteomes" id="UP000252800"/>
    </source>
</evidence>
<accession>A0A366SKS6</accession>
<reference evidence="1 2" key="1">
    <citation type="submission" date="2015-06" db="EMBL/GenBank/DDBJ databases">
        <title>The Genome Sequence of Enterococcus cecorum 170AEA1.</title>
        <authorList>
            <consortium name="The Broad Institute Genomics Platform"/>
            <consortium name="The Broad Institute Genome Sequencing Center for Infectious Disease"/>
            <person name="Earl A.M."/>
            <person name="Van Tyne D."/>
            <person name="Lebreton F."/>
            <person name="Saavedra J.T."/>
            <person name="Gilmore M.S."/>
            <person name="Manson McGuire A."/>
            <person name="Clock S."/>
            <person name="Crupain M."/>
            <person name="Rangan U."/>
            <person name="Young S."/>
            <person name="Abouelleil A."/>
            <person name="Cao P."/>
            <person name="Chapman S.B."/>
            <person name="Griggs A."/>
            <person name="Priest M."/>
            <person name="Shea T."/>
            <person name="Wortman J."/>
            <person name="Nusbaum C."/>
            <person name="Birren B."/>
        </authorList>
    </citation>
    <scope>NUCLEOTIDE SEQUENCE [LARGE SCALE GENOMIC DNA]</scope>
    <source>
        <strain evidence="1 2">170AEA1</strain>
    </source>
</reference>
<organism evidence="1 2">
    <name type="scientific">Enterococcus cecorum</name>
    <dbReference type="NCBI Taxonomy" id="44008"/>
    <lineage>
        <taxon>Bacteria</taxon>
        <taxon>Bacillati</taxon>
        <taxon>Bacillota</taxon>
        <taxon>Bacilli</taxon>
        <taxon>Lactobacillales</taxon>
        <taxon>Enterococcaceae</taxon>
        <taxon>Enterococcus</taxon>
    </lineage>
</organism>
<sequence>MDAFDFFVQMGLMGQPPDYQKQILLFRCDVLAKPFF</sequence>
<dbReference type="AlphaFoldDB" id="A0A366SKS6"/>
<evidence type="ECO:0000313" key="1">
    <source>
        <dbReference type="EMBL" id="RBR31881.1"/>
    </source>
</evidence>
<protein>
    <submittedName>
        <fullName evidence="1">Uncharacterized protein</fullName>
    </submittedName>
</protein>
<comment type="caution">
    <text evidence="1">The sequence shown here is derived from an EMBL/GenBank/DDBJ whole genome shotgun (WGS) entry which is preliminary data.</text>
</comment>
<proteinExistence type="predicted"/>